<evidence type="ECO:0000313" key="1">
    <source>
        <dbReference type="EMBL" id="EGG24875.1"/>
    </source>
</evidence>
<reference evidence="2" key="1">
    <citation type="journal article" date="2011" name="Genome Res.">
        <title>Phylogeny-wide analysis of social amoeba genomes highlights ancient origins for complex intercellular communication.</title>
        <authorList>
            <person name="Heidel A.J."/>
            <person name="Lawal H.M."/>
            <person name="Felder M."/>
            <person name="Schilde C."/>
            <person name="Helps N.R."/>
            <person name="Tunggal B."/>
            <person name="Rivero F."/>
            <person name="John U."/>
            <person name="Schleicher M."/>
            <person name="Eichinger L."/>
            <person name="Platzer M."/>
            <person name="Noegel A.A."/>
            <person name="Schaap P."/>
            <person name="Gloeckner G."/>
        </authorList>
    </citation>
    <scope>NUCLEOTIDE SEQUENCE [LARGE SCALE GENOMIC DNA]</scope>
    <source>
        <strain evidence="2">SH3</strain>
    </source>
</reference>
<dbReference type="Proteomes" id="UP000007797">
    <property type="component" value="Unassembled WGS sequence"/>
</dbReference>
<accession>F4PGP1</accession>
<gene>
    <name evidence="1" type="ORF">DFA_03120</name>
</gene>
<dbReference type="PANTHER" id="PTHR46586">
    <property type="entry name" value="ANKYRIN REPEAT-CONTAINING PROTEIN"/>
    <property type="match status" value="1"/>
</dbReference>
<dbReference type="RefSeq" id="XP_004362726.1">
    <property type="nucleotide sequence ID" value="XM_004362669.1"/>
</dbReference>
<name>F4PGP1_CACFS</name>
<dbReference type="KEGG" id="dfa:DFA_03120"/>
<dbReference type="PANTHER" id="PTHR46586:SF1">
    <property type="entry name" value="ANKYRIN REPEAT-CONTAINING PROTEIN"/>
    <property type="match status" value="1"/>
</dbReference>
<proteinExistence type="predicted"/>
<dbReference type="InterPro" id="IPR052050">
    <property type="entry name" value="SecEffector_AnkRepeat"/>
</dbReference>
<protein>
    <recommendedName>
        <fullName evidence="3">Ankyrin repeat-containing protein</fullName>
    </recommendedName>
</protein>
<evidence type="ECO:0008006" key="3">
    <source>
        <dbReference type="Google" id="ProtNLM"/>
    </source>
</evidence>
<sequence>MDDYTSSQFKQIIHHVYLRNKIVGFIQDLGRVEQIQWRRENGQKTRGNTVSYSWEPKHYRYQDIYSVEWMLSHGHFELFKYKFEREVTSDGGQLKMDVDGFLSSSLLVWNGKAVELLCQEIHDMQLFERIRARNPFLFRLDSVIRSACHGANWTLLKHIIKTAKIQPFEEVYVKQKLRNTELLNRVTQDIDYYYCNSVASDEWQKVSEVIDRLASKVSFKILYQSFVTTGQVAPVVALNHYILPAVSKDRLEMLQWACRSGSIEMLEFVQREFYPTLTVECVGEAIKCGSLKMVKHKAVAAEYEAVLQKSFWMDRISKVAFLEGTLEIFEHLYQPGSKMGISQFEVPKDTRIARWIMERNLDFAPIWYFINLGLVLKDREFVVWALTECIPEEKLTALSSANYQTLEHAATWGSVEILDLLLKRLGLQTLSFRPDAVYAAASRGNLDALEWIYANFKWEKPQVQALVAARCAIIGGHLETFTFIYKKELLALSTKVPQLLLHCASTGSIALFQHVVTVTESVNVGAPYDIDLLYVMRRAALMGQRDLLLYLLETYTFPIAKFLPSSQTHDKFYYGLNGCDNETLMNEVQNLHEGFDMVSSPQQQLAEYILDTYPEPFKSLYHESHQRALALYYTSCPVKNSQVKFLVSQHGPREKWNKFALSRILKDAADTLLTNQFTSTKNTIVVFRALHYLTHQHKAVGVSLEDLVKLAPRTASTLVVNEQVTSLQILGLFGLMTSQIFSLKTASQSQDSNLTFTSLPYYFDCLFSMKVNNVAPSPVK</sequence>
<organism evidence="1 2">
    <name type="scientific">Cavenderia fasciculata</name>
    <name type="common">Slime mold</name>
    <name type="synonym">Dictyostelium fasciculatum</name>
    <dbReference type="NCBI Taxonomy" id="261658"/>
    <lineage>
        <taxon>Eukaryota</taxon>
        <taxon>Amoebozoa</taxon>
        <taxon>Evosea</taxon>
        <taxon>Eumycetozoa</taxon>
        <taxon>Dictyostelia</taxon>
        <taxon>Acytosteliales</taxon>
        <taxon>Cavenderiaceae</taxon>
        <taxon>Cavenderia</taxon>
    </lineage>
</organism>
<dbReference type="SUPFAM" id="SSF140860">
    <property type="entry name" value="Pseudo ankyrin repeat-like"/>
    <property type="match status" value="1"/>
</dbReference>
<dbReference type="GeneID" id="14876693"/>
<dbReference type="AlphaFoldDB" id="F4PGP1"/>
<evidence type="ECO:0000313" key="2">
    <source>
        <dbReference type="Proteomes" id="UP000007797"/>
    </source>
</evidence>
<keyword evidence="2" id="KW-1185">Reference proteome</keyword>
<dbReference type="EMBL" id="GL883006">
    <property type="protein sequence ID" value="EGG24875.1"/>
    <property type="molecule type" value="Genomic_DNA"/>
</dbReference>